<sequence length="88" mass="9832">MRRHGTDMDVFTFASILKAIGSSSSLLEGRQVHTLILKIGYDSVVDVQNSLISMGIQWRFHFNGSTQFGFLEFTNVGMCSTWPWKGGS</sequence>
<accession>A0A0E0N868</accession>
<dbReference type="STRING" id="4529.A0A0E0N868"/>
<protein>
    <submittedName>
        <fullName evidence="1">Uncharacterized protein</fullName>
    </submittedName>
</protein>
<name>A0A0E0N868_ORYRU</name>
<reference evidence="1" key="2">
    <citation type="submission" date="2015-06" db="UniProtKB">
        <authorList>
            <consortium name="EnsemblPlants"/>
        </authorList>
    </citation>
    <scope>IDENTIFICATION</scope>
</reference>
<dbReference type="HOGENOM" id="CLU_2472959_0_0_1"/>
<evidence type="ECO:0000313" key="1">
    <source>
        <dbReference type="EnsemblPlants" id="ORUFI01G48950.1"/>
    </source>
</evidence>
<dbReference type="AlphaFoldDB" id="A0A0E0N868"/>
<proteinExistence type="predicted"/>
<dbReference type="Proteomes" id="UP000008022">
    <property type="component" value="Unassembled WGS sequence"/>
</dbReference>
<dbReference type="EnsemblPlants" id="ORUFI01G48950.1">
    <property type="protein sequence ID" value="ORUFI01G48950.1"/>
    <property type="gene ID" value="ORUFI01G48950"/>
</dbReference>
<dbReference type="Gramene" id="ORUFI01G48950.1">
    <property type="protein sequence ID" value="ORUFI01G48950.1"/>
    <property type="gene ID" value="ORUFI01G48950"/>
</dbReference>
<evidence type="ECO:0000313" key="2">
    <source>
        <dbReference type="Proteomes" id="UP000008022"/>
    </source>
</evidence>
<organism evidence="1 2">
    <name type="scientific">Oryza rufipogon</name>
    <name type="common">Brownbeard rice</name>
    <name type="synonym">Asian wild rice</name>
    <dbReference type="NCBI Taxonomy" id="4529"/>
    <lineage>
        <taxon>Eukaryota</taxon>
        <taxon>Viridiplantae</taxon>
        <taxon>Streptophyta</taxon>
        <taxon>Embryophyta</taxon>
        <taxon>Tracheophyta</taxon>
        <taxon>Spermatophyta</taxon>
        <taxon>Magnoliopsida</taxon>
        <taxon>Liliopsida</taxon>
        <taxon>Poales</taxon>
        <taxon>Poaceae</taxon>
        <taxon>BOP clade</taxon>
        <taxon>Oryzoideae</taxon>
        <taxon>Oryzeae</taxon>
        <taxon>Oryzinae</taxon>
        <taxon>Oryza</taxon>
    </lineage>
</organism>
<reference evidence="2" key="1">
    <citation type="submission" date="2013-06" db="EMBL/GenBank/DDBJ databases">
        <authorList>
            <person name="Zhao Q."/>
        </authorList>
    </citation>
    <scope>NUCLEOTIDE SEQUENCE</scope>
    <source>
        <strain evidence="2">cv. W1943</strain>
    </source>
</reference>
<keyword evidence="2" id="KW-1185">Reference proteome</keyword>